<reference evidence="3 4" key="1">
    <citation type="submission" date="2018-05" db="EMBL/GenBank/DDBJ databases">
        <title>Draft genome sequence of Scytalidium lignicola DSM 105466, a ubiquitous saprotrophic fungus.</title>
        <authorList>
            <person name="Buettner E."/>
            <person name="Gebauer A.M."/>
            <person name="Hofrichter M."/>
            <person name="Liers C."/>
            <person name="Kellner H."/>
        </authorList>
    </citation>
    <scope>NUCLEOTIDE SEQUENCE [LARGE SCALE GENOMIC DNA]</scope>
    <source>
        <strain evidence="3 4">DSM 105466</strain>
    </source>
</reference>
<evidence type="ECO:0000256" key="1">
    <source>
        <dbReference type="PROSITE-ProRule" id="PRU00221"/>
    </source>
</evidence>
<gene>
    <name evidence="3" type="ORF">B7463_g11238</name>
</gene>
<accession>A0A3E2GV84</accession>
<feature type="repeat" description="WD" evidence="1">
    <location>
        <begin position="267"/>
        <end position="299"/>
    </location>
</feature>
<keyword evidence="1" id="KW-0853">WD repeat</keyword>
<dbReference type="Pfam" id="PF00400">
    <property type="entry name" value="WD40"/>
    <property type="match status" value="1"/>
</dbReference>
<feature type="compositionally biased region" description="Basic and acidic residues" evidence="2">
    <location>
        <begin position="789"/>
        <end position="798"/>
    </location>
</feature>
<name>A0A3E2GV84_SCYLI</name>
<comment type="caution">
    <text evidence="3">The sequence shown here is derived from an EMBL/GenBank/DDBJ whole genome shotgun (WGS) entry which is preliminary data.</text>
</comment>
<feature type="compositionally biased region" description="Polar residues" evidence="2">
    <location>
        <begin position="652"/>
        <end position="661"/>
    </location>
</feature>
<dbReference type="InterPro" id="IPR015943">
    <property type="entry name" value="WD40/YVTN_repeat-like_dom_sf"/>
</dbReference>
<dbReference type="Proteomes" id="UP000258309">
    <property type="component" value="Unassembled WGS sequence"/>
</dbReference>
<keyword evidence="4" id="KW-1185">Reference proteome</keyword>
<evidence type="ECO:0000256" key="2">
    <source>
        <dbReference type="SAM" id="MobiDB-lite"/>
    </source>
</evidence>
<dbReference type="InterPro" id="IPR011047">
    <property type="entry name" value="Quinoprotein_ADH-like_sf"/>
</dbReference>
<dbReference type="GO" id="GO:0000462">
    <property type="term" value="P:maturation of SSU-rRNA from tricistronic rRNA transcript (SSU-rRNA, 5.8S rRNA, LSU-rRNA)"/>
    <property type="evidence" value="ECO:0007669"/>
    <property type="project" value="InterPro"/>
</dbReference>
<protein>
    <submittedName>
        <fullName evidence="3">Uncharacterized protein</fullName>
    </submittedName>
</protein>
<dbReference type="GO" id="GO:0003723">
    <property type="term" value="F:RNA binding"/>
    <property type="evidence" value="ECO:0007669"/>
    <property type="project" value="TreeGrafter"/>
</dbReference>
<dbReference type="AlphaFoldDB" id="A0A3E2GV84"/>
<dbReference type="OMA" id="MWDVELP"/>
<dbReference type="OrthoDB" id="8883818at2759"/>
<evidence type="ECO:0000313" key="3">
    <source>
        <dbReference type="EMBL" id="RFU25095.1"/>
    </source>
</evidence>
<dbReference type="PANTHER" id="PTHR44163">
    <property type="entry name" value="U3 SMALL NUCLEOLAR RNA-ASSOCIATED PROTEIN 4 HOMOLOG"/>
    <property type="match status" value="1"/>
</dbReference>
<feature type="region of interest" description="Disordered" evidence="2">
    <location>
        <begin position="781"/>
        <end position="811"/>
    </location>
</feature>
<dbReference type="InterPro" id="IPR046351">
    <property type="entry name" value="UTP4"/>
</dbReference>
<sequence length="926" mass="102393">MDIHRCRFVPYPPSTINALAFSHSHISKDQKTVQPRLALGRANGDIEIWNPLNGSWLQEIIIHGGKDRSVDGLVWTQDPDEVDANGRVILGRSRLFSIGYTTTVTEWDLEKGQPLRQASGNHGEIWCLTAQPASPSKTETNSSATSQHLVTGCTDGALVLYSTSDEDLQLKGVLVRPSSRKAKIISVVFQDRNVVIAGCTDSTIRLFDIRNGSTLRTMTLGSGPKGGPKEIIVWSVKALPNGNIVSADSTGEIRIWDGKTYTLMQRIKGHKQDVLSLATSFDGSVIFSGGMDRRTVVYKQTGKGGRWAEVAHRRYHNHDVKTMATLEGKGISVVVSGGPDASPTVLPLKHFGTENQRALPFLPQEPTIQSAPKGRLLMGWWDREVHIWRLKSSHLSENEDSEPNSTPQNQKLVAKILVKGEANINSATITPDGSLLAVASSSDVKVFLLRPRKPEEGDGLRVSKLTLPTLNSSGARTVQFSPDGKWLCMIREDNRITLSRVLNDGKTAASSIRLSEHPFKLERLHRQIEKSLLLGGLGAYDRTVIRVSFSSDSRILAVGDIAGYIDTWVLSGQEDSTRPEYEIASNLTPSSGSSNEDSEDDDMSKMPQLIFGQNWTRNAATNLFPKLTSSPVILSFRPSTTAPSSKATTNSISHTPSTRNNPRPIPHDMPTGEDRLVIVTAKSQFYEFEALSGNLTAWSKRNLTARFPEEFRKLRDQARGCIWDVNEDRERLWLYGIGWLWMLDLSRDFQSESSEKKLLTNGQTNGNVTTNGDMDLVLQNSPSKKRKRAHDEDLKRAIEGSGAGGRVPDDKLLTGISRTMQRSLYTDDGNLESSKDINLVDEMDIDRDDDAEFDGEMSALGTSDSTQLVASTGSLQWWHTYKYRPILGIVPVGESSEQGAAEPEVALVERPIWEVDLPPRYYGDHE</sequence>
<dbReference type="EMBL" id="NCSJ02000364">
    <property type="protein sequence ID" value="RFU25095.1"/>
    <property type="molecule type" value="Genomic_DNA"/>
</dbReference>
<dbReference type="GO" id="GO:0032040">
    <property type="term" value="C:small-subunit processome"/>
    <property type="evidence" value="ECO:0007669"/>
    <property type="project" value="TreeGrafter"/>
</dbReference>
<feature type="compositionally biased region" description="Low complexity" evidence="2">
    <location>
        <begin position="638"/>
        <end position="651"/>
    </location>
</feature>
<dbReference type="GO" id="GO:0034455">
    <property type="term" value="C:t-UTP complex"/>
    <property type="evidence" value="ECO:0007669"/>
    <property type="project" value="TreeGrafter"/>
</dbReference>
<evidence type="ECO:0000313" key="4">
    <source>
        <dbReference type="Proteomes" id="UP000258309"/>
    </source>
</evidence>
<dbReference type="SMART" id="SM00320">
    <property type="entry name" value="WD40"/>
    <property type="match status" value="6"/>
</dbReference>
<feature type="region of interest" description="Disordered" evidence="2">
    <location>
        <begin position="638"/>
        <end position="670"/>
    </location>
</feature>
<feature type="non-terminal residue" evidence="3">
    <location>
        <position position="926"/>
    </location>
</feature>
<dbReference type="Gene3D" id="2.130.10.10">
    <property type="entry name" value="YVTN repeat-like/Quinoprotein amine dehydrogenase"/>
    <property type="match status" value="3"/>
</dbReference>
<organism evidence="3 4">
    <name type="scientific">Scytalidium lignicola</name>
    <name type="common">Hyphomycete</name>
    <dbReference type="NCBI Taxonomy" id="5539"/>
    <lineage>
        <taxon>Eukaryota</taxon>
        <taxon>Fungi</taxon>
        <taxon>Dikarya</taxon>
        <taxon>Ascomycota</taxon>
        <taxon>Pezizomycotina</taxon>
        <taxon>Leotiomycetes</taxon>
        <taxon>Leotiomycetes incertae sedis</taxon>
        <taxon>Scytalidium</taxon>
    </lineage>
</organism>
<dbReference type="STRING" id="5539.A0A3E2GV84"/>
<dbReference type="InterPro" id="IPR001680">
    <property type="entry name" value="WD40_rpt"/>
</dbReference>
<dbReference type="SUPFAM" id="SSF50998">
    <property type="entry name" value="Quinoprotein alcohol dehydrogenase-like"/>
    <property type="match status" value="1"/>
</dbReference>
<dbReference type="GO" id="GO:0030686">
    <property type="term" value="C:90S preribosome"/>
    <property type="evidence" value="ECO:0007669"/>
    <property type="project" value="InterPro"/>
</dbReference>
<dbReference type="PANTHER" id="PTHR44163:SF1">
    <property type="entry name" value="U3 SMALL NUCLEOLAR RNA-ASSOCIATED PROTEIN 4 HOMOLOG"/>
    <property type="match status" value="1"/>
</dbReference>
<feature type="region of interest" description="Disordered" evidence="2">
    <location>
        <begin position="583"/>
        <end position="604"/>
    </location>
</feature>
<feature type="non-terminal residue" evidence="3">
    <location>
        <position position="1"/>
    </location>
</feature>
<proteinExistence type="predicted"/>
<dbReference type="PROSITE" id="PS50082">
    <property type="entry name" value="WD_REPEATS_2"/>
    <property type="match status" value="1"/>
</dbReference>